<reference evidence="14 15" key="1">
    <citation type="submission" date="2020-08" db="EMBL/GenBank/DDBJ databases">
        <title>Sequencing the genomes of 1000 actinobacteria strains.</title>
        <authorList>
            <person name="Klenk H.-P."/>
        </authorList>
    </citation>
    <scope>NUCLEOTIDE SEQUENCE [LARGE SCALE GENOMIC DNA]</scope>
    <source>
        <strain evidence="14 15">DSM 28967</strain>
    </source>
</reference>
<keyword evidence="5" id="KW-0479">Metal-binding</keyword>
<feature type="signal peptide" evidence="12">
    <location>
        <begin position="1"/>
        <end position="22"/>
    </location>
</feature>
<evidence type="ECO:0000256" key="2">
    <source>
        <dbReference type="ARBA" id="ARBA00004613"/>
    </source>
</evidence>
<keyword evidence="15" id="KW-1185">Reference proteome</keyword>
<dbReference type="EMBL" id="JACHMY010000001">
    <property type="protein sequence ID" value="MBB5836408.1"/>
    <property type="molecule type" value="Genomic_DNA"/>
</dbReference>
<evidence type="ECO:0000256" key="6">
    <source>
        <dbReference type="ARBA" id="ARBA00022729"/>
    </source>
</evidence>
<dbReference type="GO" id="GO:0005576">
    <property type="term" value="C:extracellular region"/>
    <property type="evidence" value="ECO:0007669"/>
    <property type="project" value="UniProtKB-SubCell"/>
</dbReference>
<name>A0A7W9J6I8_9ACTN</name>
<evidence type="ECO:0000256" key="4">
    <source>
        <dbReference type="ARBA" id="ARBA00022670"/>
    </source>
</evidence>
<dbReference type="InterPro" id="IPR012300">
    <property type="entry name" value="Pept_M6_InhA"/>
</dbReference>
<dbReference type="Pfam" id="PF20774">
    <property type="entry name" value="InhA-like_VEG"/>
    <property type="match status" value="1"/>
</dbReference>
<dbReference type="InterPro" id="IPR000859">
    <property type="entry name" value="CUB_dom"/>
</dbReference>
<feature type="domain" description="CUB" evidence="13">
    <location>
        <begin position="447"/>
        <end position="589"/>
    </location>
</feature>
<dbReference type="AlphaFoldDB" id="A0A7W9J6I8"/>
<evidence type="ECO:0000256" key="7">
    <source>
        <dbReference type="ARBA" id="ARBA00022801"/>
    </source>
</evidence>
<dbReference type="Proteomes" id="UP000549971">
    <property type="component" value="Unassembled WGS sequence"/>
</dbReference>
<dbReference type="SUPFAM" id="SSF55486">
    <property type="entry name" value="Metalloproteases ('zincins'), catalytic domain"/>
    <property type="match status" value="1"/>
</dbReference>
<keyword evidence="3" id="KW-0964">Secreted</keyword>
<organism evidence="14 15">
    <name type="scientific">Kribbella italica</name>
    <dbReference type="NCBI Taxonomy" id="1540520"/>
    <lineage>
        <taxon>Bacteria</taxon>
        <taxon>Bacillati</taxon>
        <taxon>Actinomycetota</taxon>
        <taxon>Actinomycetes</taxon>
        <taxon>Propionibacteriales</taxon>
        <taxon>Kribbellaceae</taxon>
        <taxon>Kribbella</taxon>
    </lineage>
</organism>
<dbReference type="GO" id="GO:0006508">
    <property type="term" value="P:proteolysis"/>
    <property type="evidence" value="ECO:0007669"/>
    <property type="project" value="UniProtKB-KW"/>
</dbReference>
<keyword evidence="8" id="KW-0862">Zinc</keyword>
<comment type="cofactor">
    <cofactor evidence="1">
        <name>Zn(2+)</name>
        <dbReference type="ChEBI" id="CHEBI:29105"/>
    </cofactor>
</comment>
<gene>
    <name evidence="14" type="ORF">HDA39_003142</name>
</gene>
<comment type="subcellular location">
    <subcellularLocation>
        <location evidence="2">Secreted</location>
    </subcellularLocation>
</comment>
<evidence type="ECO:0000256" key="1">
    <source>
        <dbReference type="ARBA" id="ARBA00001947"/>
    </source>
</evidence>
<evidence type="ECO:0000256" key="8">
    <source>
        <dbReference type="ARBA" id="ARBA00022833"/>
    </source>
</evidence>
<accession>A0A7W9J6I8</accession>
<evidence type="ECO:0000256" key="11">
    <source>
        <dbReference type="SAM" id="MobiDB-lite"/>
    </source>
</evidence>
<dbReference type="Pfam" id="PF05547">
    <property type="entry name" value="Peptidase_M6"/>
    <property type="match status" value="1"/>
</dbReference>
<keyword evidence="4" id="KW-0645">Protease</keyword>
<sequence>MRKVSAGLFSLALAATIGLSFAQSGTAASPQEGPPVAANEQSTSDELPSPLEDKRRELRQEALTKVLNGSAKAEKRGASTVVKLGQKTAAAKGIEGQRAKGSKAKVDQYVELGREKTDRIFVVLAEFGNERHPNYPDQDTDPNTPGPQRFNGPLRNEIPEPDRAVDNSTVWQPDYNRKHFQDLYFGSGNSVKKYYEKQSSGRYSVAGTVTDWVKVKYNEARYGRSNGYPCTGNVCNNTWALVQDSVNQWVTDQKAAGRTTAQIKAELKTFDQWDRYDFDGDGNFNEPDGYIDHFQVVHAGGDQADGDPYQAEDAIWSHRWYVGQAGGPANNPAGGAQLGDTGFYVGDYTIQPENGGISVFAHEYGHDLGLPDLYDTSGPAIENGVNWWSIMAQSRVSKPSDGGIGEQAADFGAWEKLQLGWLDYEIVKAGQNKTVDLGPHEYNSAKAQGLVVSLPKKSVTTPLQPPTAGTKSWWSGKGGDFNRTMSRQVTLPAGAASLTFKANWQIEDCDTTACDYAYVEVNDGTGYKPIAGNITKAAEGNGIDGESGGWVPATFDLSAYAGKTIGLQFRYSTDANTGGYGFFADEVKVTSGATTVVDSGAEASPEGWTLNGFSAVGSTITTLYDNYYLASHLNYTSYDANLKTGPYNFGFGPALPDKVEHFPYQDGLLISYWDSSQGDNNVNQHPGEGLILPIDSHPDPINRLDGQIWRPRVAGYDAPFGLEKADSFTLHVNGNPSYIRGQNGVKTFNDSKSYWSAEQPQNSVKVPNNKVNITVVSRTGTTMKVKVSARN</sequence>
<dbReference type="GO" id="GO:0046872">
    <property type="term" value="F:metal ion binding"/>
    <property type="evidence" value="ECO:0007669"/>
    <property type="project" value="UniProtKB-KW"/>
</dbReference>
<evidence type="ECO:0000313" key="14">
    <source>
        <dbReference type="EMBL" id="MBB5836408.1"/>
    </source>
</evidence>
<proteinExistence type="predicted"/>
<evidence type="ECO:0000256" key="5">
    <source>
        <dbReference type="ARBA" id="ARBA00022723"/>
    </source>
</evidence>
<feature type="region of interest" description="Disordered" evidence="11">
    <location>
        <begin position="24"/>
        <end position="56"/>
    </location>
</feature>
<keyword evidence="10" id="KW-1015">Disulfide bond</keyword>
<protein>
    <submittedName>
        <fullName evidence="14">Immune inhibitor A</fullName>
        <ecNumber evidence="14">3.4.24.-</ecNumber>
    </submittedName>
</protein>
<dbReference type="PANTHER" id="PTHR13062:SF12">
    <property type="entry name" value="ALPHA-2-MACROGLOBULIN DOMAIN-CONTAINING PROTEIN"/>
    <property type="match status" value="1"/>
</dbReference>
<evidence type="ECO:0000256" key="12">
    <source>
        <dbReference type="SAM" id="SignalP"/>
    </source>
</evidence>
<evidence type="ECO:0000313" key="15">
    <source>
        <dbReference type="Proteomes" id="UP000549971"/>
    </source>
</evidence>
<keyword evidence="6 12" id="KW-0732">Signal</keyword>
<evidence type="ECO:0000259" key="13">
    <source>
        <dbReference type="PROSITE" id="PS01180"/>
    </source>
</evidence>
<dbReference type="InterPro" id="IPR048665">
    <property type="entry name" value="InhA-like_VEG"/>
</dbReference>
<dbReference type="PROSITE" id="PS01180">
    <property type="entry name" value="CUB"/>
    <property type="match status" value="1"/>
</dbReference>
<dbReference type="InterPro" id="IPR008757">
    <property type="entry name" value="Peptidase_M6-like_domain"/>
</dbReference>
<dbReference type="RefSeq" id="WP_184795923.1">
    <property type="nucleotide sequence ID" value="NZ_JACHMY010000001.1"/>
</dbReference>
<keyword evidence="9" id="KW-0482">Metalloprotease</keyword>
<dbReference type="Pfam" id="PF20773">
    <property type="entry name" value="InhA-like_MAM"/>
    <property type="match status" value="1"/>
</dbReference>
<feature type="chain" id="PRO_5031005632" evidence="12">
    <location>
        <begin position="23"/>
        <end position="791"/>
    </location>
</feature>
<dbReference type="NCBIfam" id="TIGR03296">
    <property type="entry name" value="M6dom_TIGR03296"/>
    <property type="match status" value="1"/>
</dbReference>
<evidence type="ECO:0000256" key="9">
    <source>
        <dbReference type="ARBA" id="ARBA00023049"/>
    </source>
</evidence>
<evidence type="ECO:0000256" key="10">
    <source>
        <dbReference type="ARBA" id="ARBA00023157"/>
    </source>
</evidence>
<feature type="region of interest" description="Disordered" evidence="11">
    <location>
        <begin position="130"/>
        <end position="149"/>
    </location>
</feature>
<dbReference type="GO" id="GO:0008237">
    <property type="term" value="F:metallopeptidase activity"/>
    <property type="evidence" value="ECO:0007669"/>
    <property type="project" value="UniProtKB-KW"/>
</dbReference>
<keyword evidence="7 14" id="KW-0378">Hydrolase</keyword>
<comment type="caution">
    <text evidence="14">The sequence shown here is derived from an EMBL/GenBank/DDBJ whole genome shotgun (WGS) entry which is preliminary data.</text>
</comment>
<evidence type="ECO:0000256" key="3">
    <source>
        <dbReference type="ARBA" id="ARBA00022525"/>
    </source>
</evidence>
<dbReference type="EC" id="3.4.24.-" evidence="14"/>
<dbReference type="PANTHER" id="PTHR13062">
    <property type="entry name" value="COLLAGENASE"/>
    <property type="match status" value="1"/>
</dbReference>
<dbReference type="PIRSF" id="PIRSF007519">
    <property type="entry name" value="Protease_InhA"/>
    <property type="match status" value="1"/>
</dbReference>